<feature type="region of interest" description="Disordered" evidence="1">
    <location>
        <begin position="809"/>
        <end position="828"/>
    </location>
</feature>
<feature type="compositionally biased region" description="Basic and acidic residues" evidence="1">
    <location>
        <begin position="128"/>
        <end position="138"/>
    </location>
</feature>
<comment type="caution">
    <text evidence="2">The sequence shown here is derived from an EMBL/GenBank/DDBJ whole genome shotgun (WGS) entry which is preliminary data.</text>
</comment>
<dbReference type="OrthoDB" id="267015at2759"/>
<dbReference type="VEuPathDB" id="TriTrypDB:Lsey_0164_0070"/>
<accession>A0A0N0P4X9</accession>
<feature type="region of interest" description="Disordered" evidence="1">
    <location>
        <begin position="596"/>
        <end position="637"/>
    </location>
</feature>
<protein>
    <submittedName>
        <fullName evidence="2">Uncharacterized protein</fullName>
    </submittedName>
</protein>
<feature type="region of interest" description="Disordered" evidence="1">
    <location>
        <begin position="1209"/>
        <end position="1268"/>
    </location>
</feature>
<evidence type="ECO:0000313" key="2">
    <source>
        <dbReference type="EMBL" id="KPI85816.1"/>
    </source>
</evidence>
<feature type="compositionally biased region" description="Polar residues" evidence="1">
    <location>
        <begin position="765"/>
        <end position="774"/>
    </location>
</feature>
<feature type="compositionally biased region" description="Acidic residues" evidence="1">
    <location>
        <begin position="275"/>
        <end position="284"/>
    </location>
</feature>
<proteinExistence type="predicted"/>
<feature type="region of interest" description="Disordered" evidence="1">
    <location>
        <begin position="268"/>
        <end position="298"/>
    </location>
</feature>
<reference evidence="2 3" key="1">
    <citation type="journal article" date="2015" name="PLoS Pathog.">
        <title>Leptomonas seymouri: Adaptations to the Dixenous Life Cycle Analyzed by Genome Sequencing, Transcriptome Profiling and Co-infection with Leishmania donovani.</title>
        <authorList>
            <person name="Kraeva N."/>
            <person name="Butenko A."/>
            <person name="Hlavacova J."/>
            <person name="Kostygov A."/>
            <person name="Myskova J."/>
            <person name="Grybchuk D."/>
            <person name="Lestinova T."/>
            <person name="Votypka J."/>
            <person name="Volf P."/>
            <person name="Opperdoes F."/>
            <person name="Flegontov P."/>
            <person name="Lukes J."/>
            <person name="Yurchenko V."/>
        </authorList>
    </citation>
    <scope>NUCLEOTIDE SEQUENCE [LARGE SCALE GENOMIC DNA]</scope>
    <source>
        <strain evidence="2 3">ATCC 30220</strain>
    </source>
</reference>
<feature type="region of interest" description="Disordered" evidence="1">
    <location>
        <begin position="413"/>
        <end position="529"/>
    </location>
</feature>
<name>A0A0N0P4X9_LEPSE</name>
<organism evidence="2 3">
    <name type="scientific">Leptomonas seymouri</name>
    <dbReference type="NCBI Taxonomy" id="5684"/>
    <lineage>
        <taxon>Eukaryota</taxon>
        <taxon>Discoba</taxon>
        <taxon>Euglenozoa</taxon>
        <taxon>Kinetoplastea</taxon>
        <taxon>Metakinetoplastina</taxon>
        <taxon>Trypanosomatida</taxon>
        <taxon>Trypanosomatidae</taxon>
        <taxon>Leishmaniinae</taxon>
        <taxon>Leptomonas</taxon>
    </lineage>
</organism>
<feature type="region of interest" description="Disordered" evidence="1">
    <location>
        <begin position="1011"/>
        <end position="1065"/>
    </location>
</feature>
<feature type="compositionally biased region" description="Basic residues" evidence="1">
    <location>
        <begin position="1"/>
        <end position="11"/>
    </location>
</feature>
<feature type="region of interest" description="Disordered" evidence="1">
    <location>
        <begin position="745"/>
        <end position="777"/>
    </location>
</feature>
<keyword evidence="3" id="KW-1185">Reference proteome</keyword>
<feature type="region of interest" description="Disordered" evidence="1">
    <location>
        <begin position="542"/>
        <end position="564"/>
    </location>
</feature>
<feature type="compositionally biased region" description="Low complexity" evidence="1">
    <location>
        <begin position="219"/>
        <end position="228"/>
    </location>
</feature>
<dbReference type="EMBL" id="LJSK01000164">
    <property type="protein sequence ID" value="KPI85816.1"/>
    <property type="molecule type" value="Genomic_DNA"/>
</dbReference>
<dbReference type="OMA" id="ERYEQMQ"/>
<feature type="region of interest" description="Disordered" evidence="1">
    <location>
        <begin position="115"/>
        <end position="169"/>
    </location>
</feature>
<feature type="compositionally biased region" description="Polar residues" evidence="1">
    <location>
        <begin position="1011"/>
        <end position="1025"/>
    </location>
</feature>
<feature type="compositionally biased region" description="Polar residues" evidence="1">
    <location>
        <begin position="420"/>
        <end position="430"/>
    </location>
</feature>
<dbReference type="AlphaFoldDB" id="A0A0N0P4X9"/>
<gene>
    <name evidence="2" type="ORF">ABL78_5120</name>
</gene>
<feature type="region of interest" description="Disordered" evidence="1">
    <location>
        <begin position="701"/>
        <end position="732"/>
    </location>
</feature>
<evidence type="ECO:0000313" key="3">
    <source>
        <dbReference type="Proteomes" id="UP000038009"/>
    </source>
</evidence>
<evidence type="ECO:0000256" key="1">
    <source>
        <dbReference type="SAM" id="MobiDB-lite"/>
    </source>
</evidence>
<feature type="region of interest" description="Disordered" evidence="1">
    <location>
        <begin position="1"/>
        <end position="51"/>
    </location>
</feature>
<feature type="compositionally biased region" description="Polar residues" evidence="1">
    <location>
        <begin position="1162"/>
        <end position="1176"/>
    </location>
</feature>
<sequence length="1268" mass="136886">MMRRVHQRRPRKGTDFVLPNVPVLDSPEWSDEEGESESLNVTPQPQPQPVVAAAPAVPTPQMRHSEMMPQNTNPYYNPGTVQQVVVPLPQQRSGAPYLNPGLPHASYSLQLTQQRQQRQTPRLAEPVVVRDRQDHQERPGGGGDRMIDDAINNNDTAGPSRRHRREVWRDSGYRSHAEYHCRDNEDRGKRGAGALGDVRRWEKENNGLGEENYEDDSSDSSSGDSSVDSGEDSGDRGVERHSSFHVVNGSFATAALSSGTRFAGGSLFVHHQGDSEGEEAEEEVSATSGIEGRRLSGDSNNTDEVTYLIQLCNDNGATREQRKPSLFTMASAAGYYPQSDDANMLASNSSNNGTSGSYAVQPTRSCFIVKDGDDDESSDNCVGSGVSAALVGPQSLCLDRSSGPVVYAYGGGSQGRQQQYNGVSDPQDSDSAVGAGTAPANRHGTFFTSTEDARRSRPTQRRSPVGHVDVYPTLADISANLPPPSPVNTPLMNTAKKARSPGPDCSVYHRRSPAPSVSPSRSRSREGNESLALNYDYDMLRENESDTPTPEVSKPAPQPRGRSRVISYASEDERYEQMQQSRFFQSLNDRLTMRKTTEKTTDRAGNPSPSTANGAGEGGAINLSPNGGNSRGSWSSAHSAWGAMTGMAALSSSIPNADRLNFRKRIVPRQQQQPPVQPLSHFSLVHDAPSASATYTPLKVSNSCENSAKRSPGTASLASRRSHNSSDGANTDCLDFSMDTSISKSTTPAAAARETESSPCAADVTSRSAPSTATMPGLSGVEMDEYGLLFWAYPPAGPRRTSVVSVENPSPMAAGTKASHPSPTSRRRTVRPISLLPSSIATSRRPTSTVAGASRPEIDDTTAAAVPALPRNSHSAVQQQELQQLSYEHGLASLFAVSDALSPSKNSCALSVASIMEPNTLDEQRVTDIGYGWQWAPNDDFYFQSAGYSPMAGLQGTFTSPMVQRQRSSFFSDRNDDYFLLNCFRSPTAPQTENGLRGDVVPLRLAATANRSNTNGVTSRSNAARISTAGHLSGSPQRRLNERIEGDGSAGGSGKSEKASWPSSIPQREAVAVVTRLPQVPSKRTSGVSMLALRGLEDYGFSADLDNASFGDHYEMKCNEGGYSYLPTVSGAALSEAPLVSRNASLRHSRPSEVCCNDDSLAPTSVKQGTPRTTNPGGIVKKQEHRRRRLLSSSADERSAYCNQQHYHQPLQQRRLNSREAPRRAQLPKAMILTKRKAERGEDQSSRRSPLHASLSSPAVAQSRKKKS</sequence>
<feature type="region of interest" description="Disordered" evidence="1">
    <location>
        <begin position="197"/>
        <end position="239"/>
    </location>
</feature>
<feature type="region of interest" description="Disordered" evidence="1">
    <location>
        <begin position="1145"/>
        <end position="1196"/>
    </location>
</feature>
<dbReference type="Proteomes" id="UP000038009">
    <property type="component" value="Unassembled WGS sequence"/>
</dbReference>
<feature type="compositionally biased region" description="Polar residues" evidence="1">
    <location>
        <begin position="713"/>
        <end position="729"/>
    </location>
</feature>